<dbReference type="Pfam" id="PF12796">
    <property type="entry name" value="Ank_2"/>
    <property type="match status" value="1"/>
</dbReference>
<keyword evidence="2 3" id="KW-0040">ANK repeat</keyword>
<feature type="repeat" description="ANK" evidence="3">
    <location>
        <begin position="299"/>
        <end position="331"/>
    </location>
</feature>
<organism evidence="4 5">
    <name type="scientific">Madurella fahalii</name>
    <dbReference type="NCBI Taxonomy" id="1157608"/>
    <lineage>
        <taxon>Eukaryota</taxon>
        <taxon>Fungi</taxon>
        <taxon>Dikarya</taxon>
        <taxon>Ascomycota</taxon>
        <taxon>Pezizomycotina</taxon>
        <taxon>Sordariomycetes</taxon>
        <taxon>Sordariomycetidae</taxon>
        <taxon>Sordariales</taxon>
        <taxon>Sordariales incertae sedis</taxon>
        <taxon>Madurella</taxon>
    </lineage>
</organism>
<evidence type="ECO:0000313" key="4">
    <source>
        <dbReference type="EMBL" id="GAB1313428.1"/>
    </source>
</evidence>
<evidence type="ECO:0000256" key="3">
    <source>
        <dbReference type="PROSITE-ProRule" id="PRU00023"/>
    </source>
</evidence>
<keyword evidence="1" id="KW-0677">Repeat</keyword>
<dbReference type="InterPro" id="IPR036770">
    <property type="entry name" value="Ankyrin_rpt-contain_sf"/>
</dbReference>
<evidence type="ECO:0000256" key="1">
    <source>
        <dbReference type="ARBA" id="ARBA00022737"/>
    </source>
</evidence>
<dbReference type="EMBL" id="BAAFSV010000002">
    <property type="protein sequence ID" value="GAB1313428.1"/>
    <property type="molecule type" value="Genomic_DNA"/>
</dbReference>
<protein>
    <recommendedName>
        <fullName evidence="6">Ankyrin</fullName>
    </recommendedName>
</protein>
<reference evidence="4 5" key="1">
    <citation type="submission" date="2024-09" db="EMBL/GenBank/DDBJ databases">
        <title>Itraconazole resistance in Madurella fahalii resulting from another homologue of gene encoding cytochrome P450 14-alpha sterol demethylase (CYP51).</title>
        <authorList>
            <person name="Yoshioka I."/>
            <person name="Fahal A.H."/>
            <person name="Kaneko S."/>
            <person name="Yaguchi T."/>
        </authorList>
    </citation>
    <scope>NUCLEOTIDE SEQUENCE [LARGE SCALE GENOMIC DNA]</scope>
    <source>
        <strain evidence="4 5">IFM 68171</strain>
    </source>
</reference>
<dbReference type="Gene3D" id="1.25.40.20">
    <property type="entry name" value="Ankyrin repeat-containing domain"/>
    <property type="match status" value="3"/>
</dbReference>
<dbReference type="SUPFAM" id="SSF48403">
    <property type="entry name" value="Ankyrin repeat"/>
    <property type="match status" value="1"/>
</dbReference>
<dbReference type="PROSITE" id="PS50088">
    <property type="entry name" value="ANK_REPEAT"/>
    <property type="match status" value="3"/>
</dbReference>
<comment type="caution">
    <text evidence="4">The sequence shown here is derived from an EMBL/GenBank/DDBJ whole genome shotgun (WGS) entry which is preliminary data.</text>
</comment>
<proteinExistence type="predicted"/>
<evidence type="ECO:0000256" key="2">
    <source>
        <dbReference type="ARBA" id="ARBA00023043"/>
    </source>
</evidence>
<name>A0ABQ0G6N3_9PEZI</name>
<evidence type="ECO:0008006" key="6">
    <source>
        <dbReference type="Google" id="ProtNLM"/>
    </source>
</evidence>
<evidence type="ECO:0000313" key="5">
    <source>
        <dbReference type="Proteomes" id="UP001628179"/>
    </source>
</evidence>
<gene>
    <name evidence="4" type="ORF">MFIFM68171_03638</name>
</gene>
<dbReference type="Pfam" id="PF13857">
    <property type="entry name" value="Ank_5"/>
    <property type="match status" value="1"/>
</dbReference>
<dbReference type="SMART" id="SM00248">
    <property type="entry name" value="ANK"/>
    <property type="match status" value="7"/>
</dbReference>
<feature type="repeat" description="ANK" evidence="3">
    <location>
        <begin position="211"/>
        <end position="243"/>
    </location>
</feature>
<sequence length="467" mass="51001">MNDKFGSHLSDWGYSDGHTPPSNDRTIRLIKNASRGLIEYTSNTVQFIHETAREFFLTGPGLGILDARLAVNPLGLSYMALVTGCMNGIEQLRPTEKSLRDHCWRFITVYARSVEAHGGSNVALLDRMEGSVLLGALCRRGESILHFMSREHLTSCVLACPGRGMHPEEAGQDEYSTSPLLAAIGWSLAPDKALVEGLVNHGANLERRDENLRTPLLIALKNNWLDLAEIFLKHGANINATDVAGESALHILVVKSKIDPTPESATEEEARIQDIKRQYRALLDELLSRGADPNVRAFSNSTPLHFAAISGNSYAVKKLIEHGAALDLEDERGTPLLHAASCHMPEAAEICVILLDNFADPHYKNMNQMTALHHAARSSTASTVRQLASYGLDVNAVDKHGRNAVHIAAARAAQPGCFELLSALVEAGCSTTARDGLGLTPIQIAQNYHFRMDARIRALLEDGEVSW</sequence>
<dbReference type="RefSeq" id="XP_070915160.1">
    <property type="nucleotide sequence ID" value="XM_071059059.1"/>
</dbReference>
<dbReference type="InterPro" id="IPR002110">
    <property type="entry name" value="Ankyrin_rpt"/>
</dbReference>
<dbReference type="Proteomes" id="UP001628179">
    <property type="component" value="Unassembled WGS sequence"/>
</dbReference>
<keyword evidence="5" id="KW-1185">Reference proteome</keyword>
<dbReference type="PROSITE" id="PS50297">
    <property type="entry name" value="ANK_REP_REGION"/>
    <property type="match status" value="3"/>
</dbReference>
<dbReference type="GeneID" id="98174382"/>
<dbReference type="PANTHER" id="PTHR24198:SF165">
    <property type="entry name" value="ANKYRIN REPEAT-CONTAINING PROTEIN-RELATED"/>
    <property type="match status" value="1"/>
</dbReference>
<feature type="repeat" description="ANK" evidence="3">
    <location>
        <begin position="367"/>
        <end position="399"/>
    </location>
</feature>
<accession>A0ABQ0G6N3</accession>
<dbReference type="PANTHER" id="PTHR24198">
    <property type="entry name" value="ANKYRIN REPEAT AND PROTEIN KINASE DOMAIN-CONTAINING PROTEIN"/>
    <property type="match status" value="1"/>
</dbReference>